<comment type="function">
    <text evidence="7">Catalyzes the formation of 4-diphosphocytidyl-2-C-methyl-D-erythritol from CTP and 2-C-methyl-D-erythritol 4-phosphate (MEP).</text>
</comment>
<feature type="site" description="Transition state stabilizer" evidence="7">
    <location>
        <position position="16"/>
    </location>
</feature>
<feature type="site" description="Transition state stabilizer" evidence="7">
    <location>
        <position position="23"/>
    </location>
</feature>
<dbReference type="CDD" id="cd02516">
    <property type="entry name" value="CDP-ME_synthetase"/>
    <property type="match status" value="1"/>
</dbReference>
<sequence length="211" mass="23573">MIKTSLIFLSGGQGKRFGSSTPKQYLPLNGIPLVHYSLKTLTSLPQIAEIVVVCHPSYRKIFEEYEVFFAIPGKRRQDSVFSGLQHVSYPWVLIHDGARPFVYPDEISDLVTTAEKIGAAALASPIPYTIKQRHPVRTLDRDNLAITHTPQCIKTELLKEGLSLAKEKELTLVDDIQAAEILGEPSQLIFNKHPQIKISYPEDLTIAQALL</sequence>
<dbReference type="PANTHER" id="PTHR32125:SF4">
    <property type="entry name" value="2-C-METHYL-D-ERYTHRITOL 4-PHOSPHATE CYTIDYLYLTRANSFERASE, CHLOROPLASTIC"/>
    <property type="match status" value="1"/>
</dbReference>
<protein>
    <recommendedName>
        <fullName evidence="7">2-C-methyl-D-erythritol 4-phosphate cytidylyltransferase</fullName>
        <ecNumber evidence="7">2.7.7.60</ecNumber>
    </recommendedName>
    <alternativeName>
        <fullName evidence="7">4-diphosphocytidyl-2C-methyl-D-erythritol synthase</fullName>
    </alternativeName>
    <alternativeName>
        <fullName evidence="7">MEP cytidylyltransferase</fullName>
        <shortName evidence="7">MCT</shortName>
    </alternativeName>
</protein>
<name>A0A2R8FBA0_9CHLA</name>
<dbReference type="InterPro" id="IPR018294">
    <property type="entry name" value="ISPD_synthase_CS"/>
</dbReference>
<keyword evidence="4 7" id="KW-0808">Transferase</keyword>
<proteinExistence type="inferred from homology"/>
<dbReference type="SUPFAM" id="SSF53448">
    <property type="entry name" value="Nucleotide-diphospho-sugar transferases"/>
    <property type="match status" value="1"/>
</dbReference>
<dbReference type="KEGG" id="csee:C10C_0538"/>
<evidence type="ECO:0000256" key="3">
    <source>
        <dbReference type="ARBA" id="ARBA00009789"/>
    </source>
</evidence>
<keyword evidence="5 7" id="KW-0548">Nucleotidyltransferase</keyword>
<evidence type="ECO:0000256" key="7">
    <source>
        <dbReference type="HAMAP-Rule" id="MF_00108"/>
    </source>
</evidence>
<keyword evidence="6 7" id="KW-0414">Isoprene biosynthesis</keyword>
<evidence type="ECO:0000313" key="9">
    <source>
        <dbReference type="Proteomes" id="UP000244926"/>
    </source>
</evidence>
<gene>
    <name evidence="7 8" type="primary">ispD</name>
    <name evidence="8" type="ORF">C10C_0538</name>
</gene>
<dbReference type="OrthoDB" id="9806837at2"/>
<dbReference type="GO" id="GO:0019288">
    <property type="term" value="P:isopentenyl diphosphate biosynthetic process, methylerythritol 4-phosphate pathway"/>
    <property type="evidence" value="ECO:0007669"/>
    <property type="project" value="UniProtKB-UniRule"/>
</dbReference>
<keyword evidence="9" id="KW-1185">Reference proteome</keyword>
<dbReference type="PROSITE" id="PS01295">
    <property type="entry name" value="ISPD"/>
    <property type="match status" value="1"/>
</dbReference>
<comment type="similarity">
    <text evidence="3 7">Belongs to the IspD/TarI cytidylyltransferase family. IspD subfamily.</text>
</comment>
<feature type="site" description="Positions MEP for the nucleophilic attack" evidence="7">
    <location>
        <position position="197"/>
    </location>
</feature>
<accession>A0A2R8FBA0</accession>
<dbReference type="AlphaFoldDB" id="A0A2R8FBA0"/>
<dbReference type="RefSeq" id="WP_108896648.1">
    <property type="nucleotide sequence ID" value="NZ_LT993738.1"/>
</dbReference>
<dbReference type="NCBIfam" id="TIGR00453">
    <property type="entry name" value="ispD"/>
    <property type="match status" value="1"/>
</dbReference>
<dbReference type="EMBL" id="LT993738">
    <property type="protein sequence ID" value="SPN73699.1"/>
    <property type="molecule type" value="Genomic_DNA"/>
</dbReference>
<dbReference type="InterPro" id="IPR050088">
    <property type="entry name" value="IspD/TarI_cytidylyltransf_bact"/>
</dbReference>
<evidence type="ECO:0000313" key="8">
    <source>
        <dbReference type="EMBL" id="SPN73699.1"/>
    </source>
</evidence>
<evidence type="ECO:0000256" key="1">
    <source>
        <dbReference type="ARBA" id="ARBA00001282"/>
    </source>
</evidence>
<comment type="pathway">
    <text evidence="2 7">Isoprenoid biosynthesis; isopentenyl diphosphate biosynthesis via DXP pathway; isopentenyl diphosphate from 1-deoxy-D-xylulose 5-phosphate: step 2/6.</text>
</comment>
<evidence type="ECO:0000256" key="6">
    <source>
        <dbReference type="ARBA" id="ARBA00023229"/>
    </source>
</evidence>
<evidence type="ECO:0000256" key="2">
    <source>
        <dbReference type="ARBA" id="ARBA00004787"/>
    </source>
</evidence>
<dbReference type="HAMAP" id="MF_00108">
    <property type="entry name" value="IspD"/>
    <property type="match status" value="1"/>
</dbReference>
<dbReference type="EC" id="2.7.7.60" evidence="7"/>
<organism evidence="8 9">
    <name type="scientific">Chlamydia serpentis</name>
    <dbReference type="NCBI Taxonomy" id="1967782"/>
    <lineage>
        <taxon>Bacteria</taxon>
        <taxon>Pseudomonadati</taxon>
        <taxon>Chlamydiota</taxon>
        <taxon>Chlamydiia</taxon>
        <taxon>Chlamydiales</taxon>
        <taxon>Chlamydiaceae</taxon>
        <taxon>Chlamydia/Chlamydophila group</taxon>
        <taxon>Chlamydia</taxon>
    </lineage>
</organism>
<dbReference type="PANTHER" id="PTHR32125">
    <property type="entry name" value="2-C-METHYL-D-ERYTHRITOL 4-PHOSPHATE CYTIDYLYLTRANSFERASE, CHLOROPLASTIC"/>
    <property type="match status" value="1"/>
</dbReference>
<dbReference type="InterPro" id="IPR029044">
    <property type="entry name" value="Nucleotide-diphossugar_trans"/>
</dbReference>
<dbReference type="Gene3D" id="3.90.550.10">
    <property type="entry name" value="Spore Coat Polysaccharide Biosynthesis Protein SpsA, Chain A"/>
    <property type="match status" value="1"/>
</dbReference>
<dbReference type="UniPathway" id="UPA00056">
    <property type="reaction ID" value="UER00093"/>
</dbReference>
<evidence type="ECO:0000256" key="5">
    <source>
        <dbReference type="ARBA" id="ARBA00022695"/>
    </source>
</evidence>
<dbReference type="InterPro" id="IPR001228">
    <property type="entry name" value="IspD"/>
</dbReference>
<dbReference type="Pfam" id="PF01128">
    <property type="entry name" value="IspD"/>
    <property type="match status" value="1"/>
</dbReference>
<comment type="catalytic activity">
    <reaction evidence="1 7">
        <text>2-C-methyl-D-erythritol 4-phosphate + CTP + H(+) = 4-CDP-2-C-methyl-D-erythritol + diphosphate</text>
        <dbReference type="Rhea" id="RHEA:13429"/>
        <dbReference type="ChEBI" id="CHEBI:15378"/>
        <dbReference type="ChEBI" id="CHEBI:33019"/>
        <dbReference type="ChEBI" id="CHEBI:37563"/>
        <dbReference type="ChEBI" id="CHEBI:57823"/>
        <dbReference type="ChEBI" id="CHEBI:58262"/>
        <dbReference type="EC" id="2.7.7.60"/>
    </reaction>
</comment>
<dbReference type="Proteomes" id="UP000244926">
    <property type="component" value="Chromosome I"/>
</dbReference>
<evidence type="ECO:0000256" key="4">
    <source>
        <dbReference type="ARBA" id="ARBA00022679"/>
    </source>
</evidence>
<dbReference type="GO" id="GO:0050518">
    <property type="term" value="F:2-C-methyl-D-erythritol 4-phosphate cytidylyltransferase activity"/>
    <property type="evidence" value="ECO:0007669"/>
    <property type="project" value="UniProtKB-UniRule"/>
</dbReference>
<reference evidence="9" key="1">
    <citation type="submission" date="2017-11" db="EMBL/GenBank/DDBJ databases">
        <authorList>
            <person name="Seth-Smith MB H."/>
        </authorList>
    </citation>
    <scope>NUCLEOTIDE SEQUENCE [LARGE SCALE GENOMIC DNA]</scope>
</reference>
<feature type="site" description="Positions MEP for the nucleophilic attack" evidence="7">
    <location>
        <position position="141"/>
    </location>
</feature>
<dbReference type="InterPro" id="IPR034683">
    <property type="entry name" value="IspD/TarI"/>
</dbReference>